<protein>
    <submittedName>
        <fullName evidence="6">4-coumarate-CoA ligase</fullName>
    </submittedName>
</protein>
<dbReference type="Gene3D" id="3.30.300.30">
    <property type="match status" value="1"/>
</dbReference>
<evidence type="ECO:0000256" key="2">
    <source>
        <dbReference type="ARBA" id="ARBA00022598"/>
    </source>
</evidence>
<comment type="similarity">
    <text evidence="1">Belongs to the ATP-dependent AMP-binding enzyme family.</text>
</comment>
<feature type="domain" description="AMP-dependent synthetase/ligase" evidence="3">
    <location>
        <begin position="24"/>
        <end position="395"/>
    </location>
</feature>
<gene>
    <name evidence="6" type="ORF">K489DRAFT_323557</name>
</gene>
<dbReference type="Pfam" id="PF00501">
    <property type="entry name" value="AMP-binding"/>
    <property type="match status" value="1"/>
</dbReference>
<keyword evidence="2 6" id="KW-0436">Ligase</keyword>
<dbReference type="PANTHER" id="PTHR24096">
    <property type="entry name" value="LONG-CHAIN-FATTY-ACID--COA LIGASE"/>
    <property type="match status" value="1"/>
</dbReference>
<dbReference type="CDD" id="cd05911">
    <property type="entry name" value="Firefly_Luc_like"/>
    <property type="match status" value="1"/>
</dbReference>
<dbReference type="GO" id="GO:0016405">
    <property type="term" value="F:CoA-ligase activity"/>
    <property type="evidence" value="ECO:0007669"/>
    <property type="project" value="TreeGrafter"/>
</dbReference>
<dbReference type="Gene3D" id="3.40.50.12780">
    <property type="entry name" value="N-terminal domain of ligase-like"/>
    <property type="match status" value="1"/>
</dbReference>
<reference evidence="6" key="2">
    <citation type="submission" date="2020-04" db="EMBL/GenBank/DDBJ databases">
        <authorList>
            <consortium name="NCBI Genome Project"/>
        </authorList>
    </citation>
    <scope>NUCLEOTIDE SEQUENCE</scope>
    <source>
        <strain evidence="6">CBS 342.82</strain>
    </source>
</reference>
<dbReference type="InterPro" id="IPR025110">
    <property type="entry name" value="AMP-bd_C"/>
</dbReference>
<dbReference type="PROSITE" id="PS00455">
    <property type="entry name" value="AMP_BINDING"/>
    <property type="match status" value="1"/>
</dbReference>
<dbReference type="InterPro" id="IPR042099">
    <property type="entry name" value="ANL_N_sf"/>
</dbReference>
<dbReference type="OrthoDB" id="6509636at2759"/>
<evidence type="ECO:0000259" key="4">
    <source>
        <dbReference type="Pfam" id="PF13193"/>
    </source>
</evidence>
<evidence type="ECO:0000313" key="5">
    <source>
        <dbReference type="Proteomes" id="UP000504637"/>
    </source>
</evidence>
<reference evidence="6" key="1">
    <citation type="submission" date="2020-01" db="EMBL/GenBank/DDBJ databases">
        <authorList>
            <consortium name="DOE Joint Genome Institute"/>
            <person name="Haridas S."/>
            <person name="Albert R."/>
            <person name="Binder M."/>
            <person name="Bloem J."/>
            <person name="Labutti K."/>
            <person name="Salamov A."/>
            <person name="Andreopoulos B."/>
            <person name="Baker S.E."/>
            <person name="Barry K."/>
            <person name="Bills G."/>
            <person name="Bluhm B.H."/>
            <person name="Cannon C."/>
            <person name="Castanera R."/>
            <person name="Culley D.E."/>
            <person name="Daum C."/>
            <person name="Ezra D."/>
            <person name="Gonzalez J.B."/>
            <person name="Henrissat B."/>
            <person name="Kuo A."/>
            <person name="Liang C."/>
            <person name="Lipzen A."/>
            <person name="Lutzoni F."/>
            <person name="Magnuson J."/>
            <person name="Mondo S."/>
            <person name="Nolan M."/>
            <person name="Ohm R."/>
            <person name="Pangilinan J."/>
            <person name="Park H.-J."/>
            <person name="Ramirez L."/>
            <person name="Alfaro M."/>
            <person name="Sun H."/>
            <person name="Tritt A."/>
            <person name="Yoshinaga Y."/>
            <person name="Zwiers L.-H."/>
            <person name="Turgeon B.G."/>
            <person name="Goodwin S.B."/>
            <person name="Spatafora J.W."/>
            <person name="Crous P.W."/>
            <person name="Grigoriev I.V."/>
        </authorList>
    </citation>
    <scope>NUCLEOTIDE SEQUENCE</scope>
    <source>
        <strain evidence="6">CBS 342.82</strain>
    </source>
</reference>
<dbReference type="AlphaFoldDB" id="A0A6J3LZ69"/>
<evidence type="ECO:0000259" key="3">
    <source>
        <dbReference type="Pfam" id="PF00501"/>
    </source>
</evidence>
<dbReference type="InterPro" id="IPR000873">
    <property type="entry name" value="AMP-dep_synth/lig_dom"/>
</dbReference>
<dbReference type="SUPFAM" id="SSF56801">
    <property type="entry name" value="Acetyl-CoA synthetase-like"/>
    <property type="match status" value="1"/>
</dbReference>
<sequence>MPVNSPYPDVVIPDLDLWAFIFDRKDRDFSDDQVIYRSFNSDRHYTFKDVKQAATAFGEGLCNLWDWQRGDVLNIYAPNDIDVAPIVFGTFFAGGIVSPANPTYSAAELAFQLENSESKAIVTTKAFLKNALAAAKKANIPEDRIILLGEARDDTHRVKHWSNIRKTSGALRYRRRKMHPDNDLAFLVYSSGTTGLPKGVRLNHRNIVANLCQIAGSATGKELTSKDKLLGVLPFFHIYGLTMLLHQVLHRGIELIVMPGFELKGFLSTIQKHKITFINVAPPILVRLARDEIVSQYDLSSIRMLTSGAAPLTDDLIKQIKQRLNIRVTQAYGLSECSPGTHVQRWEEWESSIGSVGVLVPNMVAKFMSPEGKELPPDQPGELWVSGPNIFQGYWKNDAATADCLTVVDGVTYFKTGDVGRLDTAHNFFITDRVKELIKYKGFQVAPAELEGKLMAHPLINDVAVIGVQDRRNHTEMPRAYIVHARLGGKAGDTETGFPAGEEAKRDADAITKWLSEQVADHKKLRGGIRFIPEIPKSGTGKILRRVLKDRVKAEEAAEENKAKL</sequence>
<dbReference type="InterPro" id="IPR045851">
    <property type="entry name" value="AMP-bd_C_sf"/>
</dbReference>
<accession>A0A6J3LZ69</accession>
<keyword evidence="5" id="KW-1185">Reference proteome</keyword>
<feature type="domain" description="AMP-binding enzyme C-terminal" evidence="4">
    <location>
        <begin position="449"/>
        <end position="542"/>
    </location>
</feature>
<proteinExistence type="inferred from homology"/>
<dbReference type="Proteomes" id="UP000504637">
    <property type="component" value="Unplaced"/>
</dbReference>
<evidence type="ECO:0000256" key="1">
    <source>
        <dbReference type="ARBA" id="ARBA00006432"/>
    </source>
</evidence>
<name>A0A6J3LZ69_9PEZI</name>
<dbReference type="GeneID" id="54359505"/>
<evidence type="ECO:0000313" key="6">
    <source>
        <dbReference type="RefSeq" id="XP_033457610.1"/>
    </source>
</evidence>
<dbReference type="PANTHER" id="PTHR24096:SF149">
    <property type="entry name" value="AMP-BINDING DOMAIN-CONTAINING PROTEIN-RELATED"/>
    <property type="match status" value="1"/>
</dbReference>
<dbReference type="InterPro" id="IPR020845">
    <property type="entry name" value="AMP-binding_CS"/>
</dbReference>
<dbReference type="Pfam" id="PF13193">
    <property type="entry name" value="AMP-binding_C"/>
    <property type="match status" value="1"/>
</dbReference>
<dbReference type="RefSeq" id="XP_033457610.1">
    <property type="nucleotide sequence ID" value="XM_033601705.1"/>
</dbReference>
<reference evidence="6" key="3">
    <citation type="submission" date="2025-08" db="UniProtKB">
        <authorList>
            <consortium name="RefSeq"/>
        </authorList>
    </citation>
    <scope>IDENTIFICATION</scope>
    <source>
        <strain evidence="6">CBS 342.82</strain>
    </source>
</reference>
<organism evidence="6">
    <name type="scientific">Dissoconium aciculare CBS 342.82</name>
    <dbReference type="NCBI Taxonomy" id="1314786"/>
    <lineage>
        <taxon>Eukaryota</taxon>
        <taxon>Fungi</taxon>
        <taxon>Dikarya</taxon>
        <taxon>Ascomycota</taxon>
        <taxon>Pezizomycotina</taxon>
        <taxon>Dothideomycetes</taxon>
        <taxon>Dothideomycetidae</taxon>
        <taxon>Mycosphaerellales</taxon>
        <taxon>Dissoconiaceae</taxon>
        <taxon>Dissoconium</taxon>
    </lineage>
</organism>